<dbReference type="Gene3D" id="2.40.20.10">
    <property type="entry name" value="Plasminogen Kringle 4"/>
    <property type="match status" value="1"/>
</dbReference>
<dbReference type="InterPro" id="IPR013806">
    <property type="entry name" value="Kringle-like"/>
</dbReference>
<dbReference type="PRINTS" id="PR00018">
    <property type="entry name" value="KRINGLE"/>
</dbReference>
<dbReference type="PROSITE" id="PS00021">
    <property type="entry name" value="KRINGLE_1"/>
    <property type="match status" value="1"/>
</dbReference>
<dbReference type="SUPFAM" id="SSF57440">
    <property type="entry name" value="Kringle-like"/>
    <property type="match status" value="1"/>
</dbReference>
<dbReference type="EnsemblMetazoa" id="G12734.1">
    <property type="protein sequence ID" value="G12734.1:cds"/>
    <property type="gene ID" value="G12734"/>
</dbReference>
<dbReference type="GO" id="GO:0005102">
    <property type="term" value="F:signaling receptor binding"/>
    <property type="evidence" value="ECO:0007669"/>
    <property type="project" value="TreeGrafter"/>
</dbReference>
<dbReference type="PROSITE" id="PS50070">
    <property type="entry name" value="KRINGLE_2"/>
    <property type="match status" value="1"/>
</dbReference>
<dbReference type="GO" id="GO:0005615">
    <property type="term" value="C:extracellular space"/>
    <property type="evidence" value="ECO:0007669"/>
    <property type="project" value="TreeGrafter"/>
</dbReference>
<feature type="disulfide bond" evidence="3">
    <location>
        <begin position="44"/>
        <end position="67"/>
    </location>
</feature>
<keyword evidence="1 3" id="KW-0420">Kringle</keyword>
<dbReference type="PANTHER" id="PTHR24261">
    <property type="entry name" value="PLASMINOGEN-RELATED"/>
    <property type="match status" value="1"/>
</dbReference>
<evidence type="ECO:0000256" key="2">
    <source>
        <dbReference type="ARBA" id="ARBA00023157"/>
    </source>
</evidence>
<organism evidence="5 6">
    <name type="scientific">Magallana gigas</name>
    <name type="common">Pacific oyster</name>
    <name type="synonym">Crassostrea gigas</name>
    <dbReference type="NCBI Taxonomy" id="29159"/>
    <lineage>
        <taxon>Eukaryota</taxon>
        <taxon>Metazoa</taxon>
        <taxon>Spiralia</taxon>
        <taxon>Lophotrochozoa</taxon>
        <taxon>Mollusca</taxon>
        <taxon>Bivalvia</taxon>
        <taxon>Autobranchia</taxon>
        <taxon>Pteriomorphia</taxon>
        <taxon>Ostreida</taxon>
        <taxon>Ostreoidea</taxon>
        <taxon>Ostreidae</taxon>
        <taxon>Magallana</taxon>
    </lineage>
</organism>
<comment type="caution">
    <text evidence="3">Lacks conserved residue(s) required for the propagation of feature annotation.</text>
</comment>
<evidence type="ECO:0000256" key="3">
    <source>
        <dbReference type="PROSITE-ProRule" id="PRU00121"/>
    </source>
</evidence>
<dbReference type="InterPro" id="IPR018056">
    <property type="entry name" value="Kringle_CS"/>
</dbReference>
<dbReference type="AlphaFoldDB" id="A0A8W8I611"/>
<dbReference type="CDD" id="cd00108">
    <property type="entry name" value="KR"/>
    <property type="match status" value="1"/>
</dbReference>
<evidence type="ECO:0000313" key="6">
    <source>
        <dbReference type="Proteomes" id="UP000005408"/>
    </source>
</evidence>
<protein>
    <recommendedName>
        <fullName evidence="4">Kringle domain-containing protein</fullName>
    </recommendedName>
</protein>
<dbReference type="Proteomes" id="UP000005408">
    <property type="component" value="Unassembled WGS sequence"/>
</dbReference>
<evidence type="ECO:0000313" key="5">
    <source>
        <dbReference type="EnsemblMetazoa" id="G12734.1:cds"/>
    </source>
</evidence>
<dbReference type="PANTHER" id="PTHR24261:SF7">
    <property type="entry name" value="KRINGLE DOMAIN-CONTAINING PROTEIN"/>
    <property type="match status" value="1"/>
</dbReference>
<feature type="domain" description="Kringle" evidence="4">
    <location>
        <begin position="1"/>
        <end position="72"/>
    </location>
</feature>
<dbReference type="Pfam" id="PF00051">
    <property type="entry name" value="Kringle"/>
    <property type="match status" value="1"/>
</dbReference>
<evidence type="ECO:0000256" key="1">
    <source>
        <dbReference type="ARBA" id="ARBA00022572"/>
    </source>
</evidence>
<dbReference type="InterPro" id="IPR050759">
    <property type="entry name" value="Serine_protease_kringle"/>
</dbReference>
<dbReference type="SMART" id="SM00130">
    <property type="entry name" value="KR"/>
    <property type="match status" value="1"/>
</dbReference>
<dbReference type="InterPro" id="IPR000001">
    <property type="entry name" value="Kringle"/>
</dbReference>
<name>A0A8W8I611_MAGGI</name>
<dbReference type="GO" id="GO:0004175">
    <property type="term" value="F:endopeptidase activity"/>
    <property type="evidence" value="ECO:0007669"/>
    <property type="project" value="TreeGrafter"/>
</dbReference>
<keyword evidence="2 3" id="KW-1015">Disulfide bond</keyword>
<keyword evidence="6" id="KW-1185">Reference proteome</keyword>
<proteinExistence type="predicted"/>
<dbReference type="InterPro" id="IPR038178">
    <property type="entry name" value="Kringle_sf"/>
</dbReference>
<sequence>MTATGLGYNGDISTTASGKTCQRWDSQYPHSHTFTYMQNQENYCRNPSADSDLWCYTIDPAFRLENCNVPICECRDTPEGYFYIGKTSHTVNGRQCVRWIA</sequence>
<evidence type="ECO:0000259" key="4">
    <source>
        <dbReference type="PROSITE" id="PS50070"/>
    </source>
</evidence>
<reference evidence="5" key="1">
    <citation type="submission" date="2022-08" db="UniProtKB">
        <authorList>
            <consortium name="EnsemblMetazoa"/>
        </authorList>
    </citation>
    <scope>IDENTIFICATION</scope>
    <source>
        <strain evidence="5">05x7-T-G4-1.051#20</strain>
    </source>
</reference>
<accession>A0A8W8I611</accession>